<feature type="region of interest" description="Disordered" evidence="1">
    <location>
        <begin position="301"/>
        <end position="347"/>
    </location>
</feature>
<feature type="compositionally biased region" description="Low complexity" evidence="1">
    <location>
        <begin position="189"/>
        <end position="210"/>
    </location>
</feature>
<dbReference type="EMBL" id="MK071983">
    <property type="protein sequence ID" value="AYV76221.1"/>
    <property type="molecule type" value="Genomic_DNA"/>
</dbReference>
<reference evidence="2" key="1">
    <citation type="submission" date="2018-10" db="EMBL/GenBank/DDBJ databases">
        <title>Hidden diversity of soil giant viruses.</title>
        <authorList>
            <person name="Schulz F."/>
            <person name="Alteio L."/>
            <person name="Goudeau D."/>
            <person name="Ryan E.M."/>
            <person name="Malmstrom R.R."/>
            <person name="Blanchard J."/>
            <person name="Woyke T."/>
        </authorList>
    </citation>
    <scope>NUCLEOTIDE SEQUENCE</scope>
    <source>
        <strain evidence="2">TEV1</strain>
    </source>
</reference>
<gene>
    <name evidence="2" type="ORF">Terrestrivirus5_43</name>
</gene>
<protein>
    <submittedName>
        <fullName evidence="2">Uncharacterized protein</fullName>
    </submittedName>
</protein>
<feature type="compositionally biased region" description="Basic and acidic residues" evidence="1">
    <location>
        <begin position="380"/>
        <end position="392"/>
    </location>
</feature>
<feature type="region of interest" description="Disordered" evidence="1">
    <location>
        <begin position="156"/>
        <end position="215"/>
    </location>
</feature>
<feature type="compositionally biased region" description="Basic and acidic residues" evidence="1">
    <location>
        <begin position="301"/>
        <end position="323"/>
    </location>
</feature>
<evidence type="ECO:0000256" key="1">
    <source>
        <dbReference type="SAM" id="MobiDB-lite"/>
    </source>
</evidence>
<name>A0A3G4ZQF3_9VIRU</name>
<evidence type="ECO:0000313" key="2">
    <source>
        <dbReference type="EMBL" id="AYV76221.1"/>
    </source>
</evidence>
<sequence>MDQHNQNDKKDIDEIVSFVCKKEFAPDKLNNYLNYWLQFLFMQYNEQDYIYNFKHLLSDEIVIVWEFTKFYDFPEVHYLITNYGRMLVLNPNRVNRGLTITYKNYNKRLSYDSQVELRKKSTELNHHVDSHNIMYNLLTKLSESVDNDITQQTQQVETEQVKTEQVKTEQVKIEQVKTEQVKRMDTSESQSGSQSGSQFGSQSGSQSGSGSHDDELVELFPDLTNDKSKIIVTAEKNEVNDEPIETVSAGVDEDIYSNENSEDFSTKESYKLSDNTSNNIVSDMDMGTYFTDKQRIERIESEPIIKTVTENEPRDSTKIDSDSKVLSNESNESNDSDGSIFENPSDIKKTIIIDKPKMLKREQSSGKVGSFIDLFNQKSQKVEEEKKKEKQLKNKNVKTV</sequence>
<feature type="compositionally biased region" description="Low complexity" evidence="1">
    <location>
        <begin position="327"/>
        <end position="337"/>
    </location>
</feature>
<proteinExistence type="predicted"/>
<accession>A0A3G4ZQF3</accession>
<organism evidence="2">
    <name type="scientific">Terrestrivirus sp</name>
    <dbReference type="NCBI Taxonomy" id="2487775"/>
    <lineage>
        <taxon>Viruses</taxon>
        <taxon>Varidnaviria</taxon>
        <taxon>Bamfordvirae</taxon>
        <taxon>Nucleocytoviricota</taxon>
        <taxon>Megaviricetes</taxon>
        <taxon>Imitervirales</taxon>
        <taxon>Mimiviridae</taxon>
        <taxon>Klosneuvirinae</taxon>
    </lineage>
</organism>
<feature type="region of interest" description="Disordered" evidence="1">
    <location>
        <begin position="379"/>
        <end position="400"/>
    </location>
</feature>
<feature type="compositionally biased region" description="Basic and acidic residues" evidence="1">
    <location>
        <begin position="159"/>
        <end position="186"/>
    </location>
</feature>